<sequence length="251" mass="28577">MILARVGRALRSHDWFTALIELVLLVIGIFFGFQLDRWNDERLDRESADEYRVQLISDLKVERSDITSLIEYHETVRDYAEVALAAWDKQPLADPGDLVVALYQASNVLPFTSARGAYDALAANGLIDLIGDPALRSRLASYYGQATNRVFEEEKRYRREVRGVMPIDVQRRVLDNCVVLSTDTSISESLSSNCDLDLDPDYLAAVLESIKRHPNLRNYLREGVSRDSIFIYLMTAKLAFIDKLLEELQSI</sequence>
<dbReference type="Proteomes" id="UP001626549">
    <property type="component" value="Chromosome"/>
</dbReference>
<evidence type="ECO:0000256" key="1">
    <source>
        <dbReference type="SAM" id="Phobius"/>
    </source>
</evidence>
<feature type="transmembrane region" description="Helical" evidence="1">
    <location>
        <begin position="15"/>
        <end position="35"/>
    </location>
</feature>
<name>A0ABZ0I903_9GAMM</name>
<gene>
    <name evidence="2" type="ORF">R0137_12175</name>
</gene>
<accession>A0ABZ0I903</accession>
<evidence type="ECO:0000313" key="2">
    <source>
        <dbReference type="EMBL" id="WOJ95994.1"/>
    </source>
</evidence>
<organism evidence="2 3">
    <name type="scientific">Congregibacter brevis</name>
    <dbReference type="NCBI Taxonomy" id="3081201"/>
    <lineage>
        <taxon>Bacteria</taxon>
        <taxon>Pseudomonadati</taxon>
        <taxon>Pseudomonadota</taxon>
        <taxon>Gammaproteobacteria</taxon>
        <taxon>Cellvibrionales</taxon>
        <taxon>Halieaceae</taxon>
        <taxon>Congregibacter</taxon>
    </lineage>
</organism>
<keyword evidence="1" id="KW-1133">Transmembrane helix</keyword>
<keyword evidence="3" id="KW-1185">Reference proteome</keyword>
<keyword evidence="1" id="KW-0812">Transmembrane</keyword>
<reference evidence="2 3" key="1">
    <citation type="submission" date="2023-10" db="EMBL/GenBank/DDBJ databases">
        <title>Two novel species belonging to the OM43/NOR5 clade.</title>
        <authorList>
            <person name="Park M."/>
        </authorList>
    </citation>
    <scope>NUCLEOTIDE SEQUENCE [LARGE SCALE GENOMIC DNA]</scope>
    <source>
        <strain evidence="2 3">IMCC45268</strain>
    </source>
</reference>
<protein>
    <submittedName>
        <fullName evidence="2">Uncharacterized protein</fullName>
    </submittedName>
</protein>
<dbReference type="RefSeq" id="WP_407326686.1">
    <property type="nucleotide sequence ID" value="NZ_CP136865.1"/>
</dbReference>
<keyword evidence="1" id="KW-0472">Membrane</keyword>
<evidence type="ECO:0000313" key="3">
    <source>
        <dbReference type="Proteomes" id="UP001626549"/>
    </source>
</evidence>
<proteinExistence type="predicted"/>
<dbReference type="EMBL" id="CP136865">
    <property type="protein sequence ID" value="WOJ95994.1"/>
    <property type="molecule type" value="Genomic_DNA"/>
</dbReference>